<reference evidence="2" key="1">
    <citation type="submission" date="2022-06" db="EMBL/GenBank/DDBJ databases">
        <authorList>
            <person name="Dietemann V."/>
            <person name="Ory F."/>
            <person name="Dainat B."/>
            <person name="Oberhansli S."/>
        </authorList>
    </citation>
    <scope>NUCLEOTIDE SEQUENCE</scope>
    <source>
        <strain evidence="2">Ena-SAMPLE-TAB-26-04-2022-14:26:32:270-5432</strain>
    </source>
</reference>
<dbReference type="InterPro" id="IPR007936">
    <property type="entry name" value="VapE-like_dom"/>
</dbReference>
<accession>A0ABN8U8I6</accession>
<dbReference type="Pfam" id="PF05272">
    <property type="entry name" value="VapE-like_dom"/>
    <property type="match status" value="1"/>
</dbReference>
<organism evidence="2 3">
    <name type="scientific">Paenibacillus melissococcoides</name>
    <dbReference type="NCBI Taxonomy" id="2912268"/>
    <lineage>
        <taxon>Bacteria</taxon>
        <taxon>Bacillati</taxon>
        <taxon>Bacillota</taxon>
        <taxon>Bacilli</taxon>
        <taxon>Bacillales</taxon>
        <taxon>Paenibacillaceae</taxon>
        <taxon>Paenibacillus</taxon>
    </lineage>
</organism>
<dbReference type="PANTHER" id="PTHR34985">
    <property type="entry name" value="SLR0554 PROTEIN"/>
    <property type="match status" value="1"/>
</dbReference>
<name>A0ABN8U8I6_9BACL</name>
<dbReference type="PANTHER" id="PTHR34985:SF1">
    <property type="entry name" value="SLR0554 PROTEIN"/>
    <property type="match status" value="1"/>
</dbReference>
<sequence>MNYDRQLTISSAGSRHSTSWQGQTLYWSELVERLRVAARGTETLAEYLAMPKSKQDDLKDVGGFVAGSLSGCRRKANAVTGRDVLTLDLDSVPAGGTMDILRRLDGLGCAYAVYSTRKHEEAKPRLRVLVPTDRTISADEYEPLARKLAAIIGIELCDPTTFQAHRLMYWPSCCADSQYVFTFGDKPFLSADGVLAMYQDWRNVAEWPQVPGTQQTHVRLAAKQGDPKVKPGVVGAFCRVYDVLQAMETFLPGIYSPTDDGSGRYTFVGGSTTGGAIVYDDGAFLYSHHATDPCGGRLVNAFDLVRLHLFGDQDDEAKPGTPTNRLPSYAAMSAFAMQQEPVAGLLKQERYEKALSALEAQPGAVESNDADMDWIKHLKINSNGMYLKSSENVATLLLYDPNLKGRIYRDTFTETLYGLAPLPWPERSGAEGPFRWTDRDDACLRLYVERVLGFRSETAIRDAVTYAAEANARNPVAEYLEAQEWDGVPRLDSVYIDYFGAEDCPFVRAVARKAFVAAVARVMLPKGAKFDYMTVLYSAQQGLGKSTFFRRMGMDWFTDSIKSFEGKEAEELIEGKWIVEIAELQAFSKVDVNRIKQFLSKEDDQYRAAYGRNVKHQVRRAVFFGTTNDHEYLHDPTGNRRFWPIDARPEHATKSAFQMEAEEVSQIWAEAVARWRLGEPLYLSSELEAEAERRRQEHMSSDPLEGLIEDFLNRPIPENWLSWGADQRRIFWGGGMQYDGPLAARDRVCAAEIWRECLQERRPISKQDTRRINAILQKMPGWVPASTIRAGADYGRQRGYRRA</sequence>
<gene>
    <name evidence="2" type="ORF">WJ0W_004710</name>
</gene>
<proteinExistence type="predicted"/>
<comment type="caution">
    <text evidence="2">The sequence shown here is derived from an EMBL/GenBank/DDBJ whole genome shotgun (WGS) entry which is preliminary data.</text>
</comment>
<dbReference type="Proteomes" id="UP001154322">
    <property type="component" value="Unassembled WGS sequence"/>
</dbReference>
<evidence type="ECO:0000313" key="3">
    <source>
        <dbReference type="Proteomes" id="UP001154322"/>
    </source>
</evidence>
<dbReference type="EMBL" id="CALYLO010000007">
    <property type="protein sequence ID" value="CAH8247475.1"/>
    <property type="molecule type" value="Genomic_DNA"/>
</dbReference>
<dbReference type="RefSeq" id="WP_213430929.1">
    <property type="nucleotide sequence ID" value="NZ_AP031286.1"/>
</dbReference>
<evidence type="ECO:0000259" key="1">
    <source>
        <dbReference type="Pfam" id="PF05272"/>
    </source>
</evidence>
<evidence type="ECO:0000313" key="2">
    <source>
        <dbReference type="EMBL" id="CAH8247475.1"/>
    </source>
</evidence>
<protein>
    <submittedName>
        <fullName evidence="2">Virulence-associated E family protein</fullName>
    </submittedName>
</protein>
<keyword evidence="3" id="KW-1185">Reference proteome</keyword>
<feature type="domain" description="Virulence-associated protein E-like" evidence="1">
    <location>
        <begin position="480"/>
        <end position="699"/>
    </location>
</feature>